<feature type="transmembrane region" description="Helical" evidence="1">
    <location>
        <begin position="157"/>
        <end position="175"/>
    </location>
</feature>
<feature type="transmembrane region" description="Helical" evidence="1">
    <location>
        <begin position="232"/>
        <end position="250"/>
    </location>
</feature>
<sequence length="314" mass="33502">MSDARKLDAALDGLVHDGSLSADQAELVRLRFEGTEMPSDSRTSVLAEIAGYVGGAFLVIAIAIITANKWDAFTQWQRAVLFGALAVILFALGLFVGSATSVKSRLSGVLYGLSAASATATIAIIHPKNDAPTLAFLGGTAIALIGFYLVQSFVGHFTLYGFIFISGIMAVSDLSPQGSETAVFIAIYFLLLGTSWLALTYFKYVDEFLGYIFGGATLFISTQIFFIDSERLISYLLMIYVAALTTWLYLRVNRWPILLTAVLTTTVGVGEFVASTLGGSLGSALGLFAAGVALVTSSLLALRNRREKALEIAE</sequence>
<keyword evidence="1" id="KW-1133">Transmembrane helix</keyword>
<comment type="caution">
    <text evidence="2">The sequence shown here is derived from an EMBL/GenBank/DDBJ whole genome shotgun (WGS) entry which is preliminary data.</text>
</comment>
<feature type="transmembrane region" description="Helical" evidence="1">
    <location>
        <begin position="108"/>
        <end position="125"/>
    </location>
</feature>
<evidence type="ECO:0000256" key="1">
    <source>
        <dbReference type="SAM" id="Phobius"/>
    </source>
</evidence>
<dbReference type="AlphaFoldDB" id="A0A094PS82"/>
<dbReference type="EMBL" id="JNSK01000197">
    <property type="protein sequence ID" value="KGA12519.1"/>
    <property type="molecule type" value="Genomic_DNA"/>
</dbReference>
<feature type="transmembrane region" description="Helical" evidence="1">
    <location>
        <begin position="79"/>
        <end position="96"/>
    </location>
</feature>
<feature type="transmembrane region" description="Helical" evidence="1">
    <location>
        <begin position="208"/>
        <end position="226"/>
    </location>
</feature>
<accession>A0A094PS82</accession>
<keyword evidence="1" id="KW-0472">Membrane</keyword>
<keyword evidence="1" id="KW-0812">Transmembrane</keyword>
<feature type="transmembrane region" description="Helical" evidence="1">
    <location>
        <begin position="45"/>
        <end position="67"/>
    </location>
</feature>
<feature type="transmembrane region" description="Helical" evidence="1">
    <location>
        <begin position="131"/>
        <end position="150"/>
    </location>
</feature>
<feature type="transmembrane region" description="Helical" evidence="1">
    <location>
        <begin position="181"/>
        <end position="201"/>
    </location>
</feature>
<feature type="transmembrane region" description="Helical" evidence="1">
    <location>
        <begin position="257"/>
        <end position="277"/>
    </location>
</feature>
<feature type="transmembrane region" description="Helical" evidence="1">
    <location>
        <begin position="283"/>
        <end position="302"/>
    </location>
</feature>
<evidence type="ECO:0000313" key="2">
    <source>
        <dbReference type="EMBL" id="KGA12519.1"/>
    </source>
</evidence>
<name>A0A094PS82_9ZZZZ</name>
<gene>
    <name evidence="2" type="ORF">GM50_23940</name>
</gene>
<protein>
    <recommendedName>
        <fullName evidence="3">DUF2157 domain-containing protein</fullName>
    </recommendedName>
</protein>
<proteinExistence type="predicted"/>
<reference evidence="2" key="1">
    <citation type="submission" date="2014-05" db="EMBL/GenBank/DDBJ databases">
        <title>Key roles for freshwater Actinobacteria revealed by deep metagenomic sequencing.</title>
        <authorList>
            <person name="Ghai R."/>
            <person name="Mizuno C.M."/>
            <person name="Picazo A."/>
            <person name="Camacho A."/>
            <person name="Rodriguez-Valera F."/>
        </authorList>
    </citation>
    <scope>NUCLEOTIDE SEQUENCE</scope>
</reference>
<evidence type="ECO:0008006" key="3">
    <source>
        <dbReference type="Google" id="ProtNLM"/>
    </source>
</evidence>
<organism evidence="2">
    <name type="scientific">freshwater metagenome</name>
    <dbReference type="NCBI Taxonomy" id="449393"/>
    <lineage>
        <taxon>unclassified sequences</taxon>
        <taxon>metagenomes</taxon>
        <taxon>ecological metagenomes</taxon>
    </lineage>
</organism>